<evidence type="ECO:0000313" key="1">
    <source>
        <dbReference type="EMBL" id="MYM92780.1"/>
    </source>
</evidence>
<accession>A0A845GGZ0</accession>
<sequence length="230" mass="25917">MQVTLNPEQQLFVINTGSGYSCHGFQNVLDEIRELVKRLKRLKMLLPTSNLAQINQDEVGTLNQYQQYQDLVKLIGTRKVGTWFNFNTAASVRKVLEECREEGTTVRVFYGDTTTGRSWLDEHDVVGRIGRSAGSLQIPLLVPEGEYGGCGILDASIIRIVDVGTGMDLYRHKQFHLPAMELKLDEHKEYPHALHIADVEGNFGVHARFASLPQASAYIAFLHGDMHRLH</sequence>
<protein>
    <submittedName>
        <fullName evidence="1">Uncharacterized protein</fullName>
    </submittedName>
</protein>
<reference evidence="1" key="1">
    <citation type="submission" date="2019-12" db="EMBL/GenBank/DDBJ databases">
        <title>Novel species isolated from a subtropical stream in China.</title>
        <authorList>
            <person name="Lu H."/>
        </authorList>
    </citation>
    <scope>NUCLEOTIDE SEQUENCE [LARGE SCALE GENOMIC DNA]</scope>
    <source>
        <strain evidence="1">FT81W</strain>
    </source>
</reference>
<dbReference type="EMBL" id="WWCX01000001">
    <property type="protein sequence ID" value="MYM92780.1"/>
    <property type="molecule type" value="Genomic_DNA"/>
</dbReference>
<name>A0A845GGZ0_9BURK</name>
<comment type="caution">
    <text evidence="1">The sequence shown here is derived from an EMBL/GenBank/DDBJ whole genome shotgun (WGS) entry which is preliminary data.</text>
</comment>
<dbReference type="RefSeq" id="WP_161082037.1">
    <property type="nucleotide sequence ID" value="NZ_WWCX01000001.1"/>
</dbReference>
<gene>
    <name evidence="1" type="ORF">GTP90_02760</name>
</gene>
<proteinExistence type="predicted"/>
<evidence type="ECO:0000313" key="2">
    <source>
        <dbReference type="Proteomes" id="UP000447355"/>
    </source>
</evidence>
<organism evidence="1 2">
    <name type="scientific">Duganella vulcania</name>
    <dbReference type="NCBI Taxonomy" id="2692166"/>
    <lineage>
        <taxon>Bacteria</taxon>
        <taxon>Pseudomonadati</taxon>
        <taxon>Pseudomonadota</taxon>
        <taxon>Betaproteobacteria</taxon>
        <taxon>Burkholderiales</taxon>
        <taxon>Oxalobacteraceae</taxon>
        <taxon>Telluria group</taxon>
        <taxon>Duganella</taxon>
    </lineage>
</organism>
<dbReference type="Proteomes" id="UP000447355">
    <property type="component" value="Unassembled WGS sequence"/>
</dbReference>
<dbReference type="AlphaFoldDB" id="A0A845GGZ0"/>